<organism evidence="1 2">
    <name type="scientific">Mycena venus</name>
    <dbReference type="NCBI Taxonomy" id="2733690"/>
    <lineage>
        <taxon>Eukaryota</taxon>
        <taxon>Fungi</taxon>
        <taxon>Dikarya</taxon>
        <taxon>Basidiomycota</taxon>
        <taxon>Agaricomycotina</taxon>
        <taxon>Agaricomycetes</taxon>
        <taxon>Agaricomycetidae</taxon>
        <taxon>Agaricales</taxon>
        <taxon>Marasmiineae</taxon>
        <taxon>Mycenaceae</taxon>
        <taxon>Mycena</taxon>
    </lineage>
</organism>
<keyword evidence="2" id="KW-1185">Reference proteome</keyword>
<evidence type="ECO:0000313" key="2">
    <source>
        <dbReference type="Proteomes" id="UP000620124"/>
    </source>
</evidence>
<comment type="caution">
    <text evidence="1">The sequence shown here is derived from an EMBL/GenBank/DDBJ whole genome shotgun (WGS) entry which is preliminary data.</text>
</comment>
<dbReference type="Proteomes" id="UP000620124">
    <property type="component" value="Unassembled WGS sequence"/>
</dbReference>
<protein>
    <submittedName>
        <fullName evidence="1">Fido domain-containing protein</fullName>
    </submittedName>
</protein>
<evidence type="ECO:0000313" key="1">
    <source>
        <dbReference type="EMBL" id="KAF7365082.1"/>
    </source>
</evidence>
<sequence>MAAHRMAKIFTPTYVSRVNAQLVYPAPSQLVKPHELLSALAKPSNVAYYEPERDVSFLAASLAYGLILGTPIL</sequence>
<dbReference type="EMBL" id="JACAZI010000003">
    <property type="protein sequence ID" value="KAF7365082.1"/>
    <property type="molecule type" value="Genomic_DNA"/>
</dbReference>
<dbReference type="OrthoDB" id="3049701at2759"/>
<proteinExistence type="predicted"/>
<gene>
    <name evidence="1" type="ORF">MVEN_00379400</name>
</gene>
<name>A0A8H7DA10_9AGAR</name>
<reference evidence="1" key="1">
    <citation type="submission" date="2020-05" db="EMBL/GenBank/DDBJ databases">
        <title>Mycena genomes resolve the evolution of fungal bioluminescence.</title>
        <authorList>
            <person name="Tsai I.J."/>
        </authorList>
    </citation>
    <scope>NUCLEOTIDE SEQUENCE</scope>
    <source>
        <strain evidence="1">CCC161011</strain>
    </source>
</reference>
<accession>A0A8H7DA10</accession>
<dbReference type="AlphaFoldDB" id="A0A8H7DA10"/>